<geneLocation type="plasmid" evidence="1 2">
    <name>pBVIE05</name>
</geneLocation>
<protein>
    <submittedName>
        <fullName evidence="1">Uncharacterized protein</fullName>
    </submittedName>
</protein>
<organism evidence="1 2">
    <name type="scientific">Burkholderia vietnamiensis (strain G4 / LMG 22486)</name>
    <name type="common">Burkholderia cepacia (strain R1808)</name>
    <dbReference type="NCBI Taxonomy" id="269482"/>
    <lineage>
        <taxon>Bacteria</taxon>
        <taxon>Pseudomonadati</taxon>
        <taxon>Pseudomonadota</taxon>
        <taxon>Betaproteobacteria</taxon>
        <taxon>Burkholderiales</taxon>
        <taxon>Burkholderiaceae</taxon>
        <taxon>Burkholderia</taxon>
        <taxon>Burkholderia cepacia complex</taxon>
    </lineage>
</organism>
<keyword evidence="1" id="KW-0614">Plasmid</keyword>
<accession>A4JW86</accession>
<dbReference type="Proteomes" id="UP000002287">
    <property type="component" value="Plasmid pBVIE05"/>
</dbReference>
<evidence type="ECO:0000313" key="1">
    <source>
        <dbReference type="EMBL" id="ABO60539.1"/>
    </source>
</evidence>
<proteinExistence type="predicted"/>
<reference evidence="1 2" key="1">
    <citation type="submission" date="2007-03" db="EMBL/GenBank/DDBJ databases">
        <title>Complete sequence of plasmid pBVIE05 of Burkholderia vietnamiensis G4.</title>
        <authorList>
            <consortium name="US DOE Joint Genome Institute"/>
            <person name="Copeland A."/>
            <person name="Lucas S."/>
            <person name="Lapidus A."/>
            <person name="Barry K."/>
            <person name="Detter J.C."/>
            <person name="Glavina del Rio T."/>
            <person name="Hammon N."/>
            <person name="Israni S."/>
            <person name="Dalin E."/>
            <person name="Tice H."/>
            <person name="Pitluck S."/>
            <person name="Chain P."/>
            <person name="Malfatti S."/>
            <person name="Shin M."/>
            <person name="Vergez L."/>
            <person name="Schmutz J."/>
            <person name="Larimer F."/>
            <person name="Land M."/>
            <person name="Hauser L."/>
            <person name="Kyrpides N."/>
            <person name="Tiedje J."/>
            <person name="Richardson P."/>
        </authorList>
    </citation>
    <scope>NUCLEOTIDE SEQUENCE [LARGE SCALE GENOMIC DNA]</scope>
    <source>
        <strain evidence="2">G4 / LMG 22486</strain>
        <plasmid evidence="1 2">pBVIE05</plasmid>
    </source>
</reference>
<name>A4JW86_BURVG</name>
<dbReference type="HOGENOM" id="CLU_1298889_0_0_4"/>
<dbReference type="EMBL" id="CP000621">
    <property type="protein sequence ID" value="ABO60539.1"/>
    <property type="molecule type" value="Genomic_DNA"/>
</dbReference>
<gene>
    <name evidence="1" type="ordered locus">Bcep1808_7669</name>
</gene>
<evidence type="ECO:0000313" key="2">
    <source>
        <dbReference type="Proteomes" id="UP000002287"/>
    </source>
</evidence>
<sequence length="210" mass="23119">MNEAKQKPLKAYQVDHYEGPCEGSALVFAKSNAAARTEGASELGLGWDDVSAHRSAQFDHYAPGPVPIMALIDGGWTFHCHLHECQSPITREHHNDDGDEVDTAERAIVRGRKVFCDASCAAMHDASKRRRAAAEAALIELVEAKFPGCTITRIHICHDRLEPTEPNHGIMCSAEFKFPGAKYGATYIYGEGNVARVAQYDLEAFKSIYQ</sequence>
<dbReference type="KEGG" id="bvi:Bcep1808_7669"/>
<dbReference type="AlphaFoldDB" id="A4JW86"/>